<sequence length="1509" mass="156840">MSAHDTPLPSDEAASPPPRPPKRSGSSSEDTYSHTSYAEGTQWTATTNSRPALLQQMHALHSDDAVSLERASSRKPRDRGEEHHCFLNGKTDVVCNSGAAEAATHTIFHHNVALDNVVLPIATTTARSPGAPGAAAVEQLTAMMAVRSPGGREGCAVDEDDGDRDQRTHYEATNAAEGVAHETTPNGSDRATRCGTYLVNTAQVGTATAAEAEDEESEDEDEDGFFQETVLFMNNDFQSLGSTRRTPSKTSQQLSQERVLGPVSTTPLKLHSMELVTPAKRTPSVSEIPGGDGSTGRPGQVGPCALSSETKERSAADTTTSPSLSIRLSPTTKMNVHAPMVPPSSFHTPQQCDRLDAHASVSAAATATTTAAAASPAATEYFFIDNLDGTAYLADASLQLDGTYALGQTLLLAQSSSYSGASAKTTLHRGAAGTESPVVTPQFSSDLPQQRANAVHRPLRGARLTMASQARLGASVSSSSPSPHLTQNCAGSPTSPSIARAVVRRSAAQSCDASRLLSSTFSDSFAFDQTLLVPLDASYNGGRTAVIADASLISSRSYRRAVPVRWDANASPTVLAPMFSPPVVSKALRAGDGCREHGVPRHSPPPSCPLSAASCSASPASPVPHSPIVAEHVAYQQARATRERRITRPDQDVIYLIPDDATTAMMTSEEITSQGWIPVQMVDALPSAAVTALTAADGDGRFRSYIVGGGAESPLPKNPPAPTSAARVDSQGNRVEEFEREQSLSRQPCSGNGGVASPILSPASTLSASTLECINRRLNYSISGWASTHQRFGAASQSGADGASVPNFAGCIVLPPATPLSVVEHVHKPHHNTSGSIQREESLTHFGTEKAFSGSHSPVPVAPECSEALVRAPSPSRCTDVATSMAPRQQGRPINAPVAEKDNTGDSVNVDCGSLLTSMSYQRPSTVGTMASELYANDGSLSLPLTSSASASLRVGALQLGVGAGALGAVALQHHPQQAPQQLRAPHPRRVTAIRFSHDTASSSVSMPAFGERIPCMPTGAAPPSSSTTDGDGGSFRTTYCNHQTSVTSMETVSPDPILGSGGGDCPSSNSVSAAGLPLSRGTLGMVTAAGPRGERTHLYAGNQHRYRQQRAGMARIRSAGSFQAQKDVADVAAMSVSGTVLRSGAVSRNSALHHQRHTSPQQDFIRRFEATPRVGGAMSGRVDSRRAALAAVRLVPDTSVFLPWAPLTITPEGSLNLGGSEGTDTGIGTTASTGASMHCSPITLRPFTSSADAGAMTTTTTNTTASDTVSTPQAAQRITNDLPGSDSTHSPVTLANFEYHRCGGSAPRTAAAYHPAPTSAAGSRDTFASSFLQHAVSQVPTSVVRSLNSASVATTMGQARSTSVSRVSTATALHETVSTVCDSNVAVTAVMEATMNEFEASLRPASAETETEPDAHAPSTASATPSVPPSPQVSRHDYDAHKENRATCFPGTFSSIGAGLPTDGALRSLVCREGSAANAAVPLPSKARSPSHSAPLQDTSLLGQPRSQ</sequence>
<organism evidence="2 3">
    <name type="scientific">Porcisia hertigi</name>
    <dbReference type="NCBI Taxonomy" id="2761500"/>
    <lineage>
        <taxon>Eukaryota</taxon>
        <taxon>Discoba</taxon>
        <taxon>Euglenozoa</taxon>
        <taxon>Kinetoplastea</taxon>
        <taxon>Metakinetoplastina</taxon>
        <taxon>Trypanosomatida</taxon>
        <taxon>Trypanosomatidae</taxon>
        <taxon>Leishmaniinae</taxon>
        <taxon>Porcisia</taxon>
    </lineage>
</organism>
<feature type="compositionally biased region" description="Basic and acidic residues" evidence="1">
    <location>
        <begin position="734"/>
        <end position="743"/>
    </location>
</feature>
<protein>
    <submittedName>
        <fullName evidence="2">Uncharacterized protein</fullName>
    </submittedName>
</protein>
<dbReference type="RefSeq" id="XP_067758070.1">
    <property type="nucleotide sequence ID" value="XM_067901395.1"/>
</dbReference>
<proteinExistence type="predicted"/>
<feature type="compositionally biased region" description="Polar residues" evidence="1">
    <location>
        <begin position="316"/>
        <end position="326"/>
    </location>
</feature>
<evidence type="ECO:0000313" key="3">
    <source>
        <dbReference type="Proteomes" id="UP000674318"/>
    </source>
</evidence>
<feature type="region of interest" description="Disordered" evidence="1">
    <location>
        <begin position="472"/>
        <end position="494"/>
    </location>
</feature>
<feature type="region of interest" description="Disordered" evidence="1">
    <location>
        <begin position="1401"/>
        <end position="1437"/>
    </location>
</feature>
<feature type="compositionally biased region" description="Polar residues" evidence="1">
    <location>
        <begin position="484"/>
        <end position="494"/>
    </location>
</feature>
<comment type="caution">
    <text evidence="2">The sequence shown here is derived from an EMBL/GenBank/DDBJ whole genome shotgun (WGS) entry which is preliminary data.</text>
</comment>
<gene>
    <name evidence="2" type="ORF">JKF63_05436</name>
</gene>
<dbReference type="OrthoDB" id="266697at2759"/>
<feature type="compositionally biased region" description="Polar residues" evidence="1">
    <location>
        <begin position="239"/>
        <end position="256"/>
    </location>
</feature>
<feature type="region of interest" description="Disordered" evidence="1">
    <location>
        <begin position="1254"/>
        <end position="1274"/>
    </location>
</feature>
<keyword evidence="3" id="KW-1185">Reference proteome</keyword>
<feature type="region of interest" description="Disordered" evidence="1">
    <location>
        <begin position="1"/>
        <end position="43"/>
    </location>
</feature>
<reference evidence="2 3" key="1">
    <citation type="submission" date="2021-02" db="EMBL/GenBank/DDBJ databases">
        <title>Porcisia hertigi Genome sequencing and assembly.</title>
        <authorList>
            <person name="Almutairi H."/>
            <person name="Gatherer D."/>
        </authorList>
    </citation>
    <scope>NUCLEOTIDE SEQUENCE [LARGE SCALE GENOMIC DNA]</scope>
    <source>
        <strain evidence="2 3">C119</strain>
    </source>
</reference>
<feature type="region of interest" description="Disordered" evidence="1">
    <location>
        <begin position="1480"/>
        <end position="1509"/>
    </location>
</feature>
<dbReference type="GeneID" id="94291472"/>
<dbReference type="Proteomes" id="UP000674318">
    <property type="component" value="Chromosome 17"/>
</dbReference>
<feature type="compositionally biased region" description="Low complexity" evidence="1">
    <location>
        <begin position="1254"/>
        <end position="1272"/>
    </location>
</feature>
<feature type="region of interest" description="Disordered" evidence="1">
    <location>
        <begin position="239"/>
        <end position="326"/>
    </location>
</feature>
<feature type="region of interest" description="Disordered" evidence="1">
    <location>
        <begin position="172"/>
        <end position="192"/>
    </location>
</feature>
<evidence type="ECO:0000313" key="2">
    <source>
        <dbReference type="EMBL" id="KAG5508181.1"/>
    </source>
</evidence>
<feature type="compositionally biased region" description="Polar residues" evidence="1">
    <location>
        <begin position="33"/>
        <end position="43"/>
    </location>
</feature>
<feature type="compositionally biased region" description="Polar residues" evidence="1">
    <location>
        <begin position="1489"/>
        <end position="1509"/>
    </location>
</feature>
<accession>A0A836IVX6</accession>
<feature type="region of interest" description="Disordered" evidence="1">
    <location>
        <begin position="63"/>
        <end position="83"/>
    </location>
</feature>
<feature type="region of interest" description="Disordered" evidence="1">
    <location>
        <begin position="711"/>
        <end position="751"/>
    </location>
</feature>
<name>A0A836IVX6_9TRYP</name>
<dbReference type="EMBL" id="JAFJZO010000017">
    <property type="protein sequence ID" value="KAG5508181.1"/>
    <property type="molecule type" value="Genomic_DNA"/>
</dbReference>
<evidence type="ECO:0000256" key="1">
    <source>
        <dbReference type="SAM" id="MobiDB-lite"/>
    </source>
</evidence>
<dbReference type="KEGG" id="phet:94291472"/>